<organism evidence="1 2">
    <name type="scientific">Arachidicoccus soli</name>
    <dbReference type="NCBI Taxonomy" id="2341117"/>
    <lineage>
        <taxon>Bacteria</taxon>
        <taxon>Pseudomonadati</taxon>
        <taxon>Bacteroidota</taxon>
        <taxon>Chitinophagia</taxon>
        <taxon>Chitinophagales</taxon>
        <taxon>Chitinophagaceae</taxon>
        <taxon>Arachidicoccus</taxon>
    </lineage>
</organism>
<dbReference type="KEGG" id="ark:D6B99_07225"/>
<reference evidence="1 2" key="1">
    <citation type="submission" date="2018-09" db="EMBL/GenBank/DDBJ databases">
        <title>Arachidicoccus sp. nov., a bacterium isolated from soil.</title>
        <authorList>
            <person name="Weon H.-Y."/>
            <person name="Kwon S.-W."/>
            <person name="Lee S.A."/>
        </authorList>
    </citation>
    <scope>NUCLEOTIDE SEQUENCE [LARGE SCALE GENOMIC DNA]</scope>
    <source>
        <strain evidence="1 2">KIS59-12</strain>
    </source>
</reference>
<name>A0A386HPK4_9BACT</name>
<evidence type="ECO:0000313" key="1">
    <source>
        <dbReference type="EMBL" id="AYD47420.1"/>
    </source>
</evidence>
<dbReference type="Proteomes" id="UP000266118">
    <property type="component" value="Chromosome"/>
</dbReference>
<proteinExistence type="predicted"/>
<dbReference type="AlphaFoldDB" id="A0A386HPK4"/>
<evidence type="ECO:0000313" key="2">
    <source>
        <dbReference type="Proteomes" id="UP000266118"/>
    </source>
</evidence>
<dbReference type="EMBL" id="CP032489">
    <property type="protein sequence ID" value="AYD47420.1"/>
    <property type="molecule type" value="Genomic_DNA"/>
</dbReference>
<accession>A0A386HPK4</accession>
<sequence length="59" mass="6604">MSGKDLKIINDLAKKLIVDAKTMTKEESFQRLVDAGIFKKNGEYAKAYSNLGKAVKKKQ</sequence>
<dbReference type="RefSeq" id="WP_119986520.1">
    <property type="nucleotide sequence ID" value="NZ_CP032489.1"/>
</dbReference>
<keyword evidence="2" id="KW-1185">Reference proteome</keyword>
<gene>
    <name evidence="1" type="ORF">D6B99_07225</name>
</gene>
<protein>
    <submittedName>
        <fullName evidence="1">Uncharacterized protein</fullName>
    </submittedName>
</protein>